<feature type="coiled-coil region" evidence="13">
    <location>
        <begin position="140"/>
        <end position="174"/>
    </location>
</feature>
<keyword evidence="8" id="KW-0804">Transcription</keyword>
<dbReference type="Pfam" id="PF00447">
    <property type="entry name" value="HSF_DNA-bind"/>
    <property type="match status" value="1"/>
</dbReference>
<dbReference type="InterPro" id="IPR000232">
    <property type="entry name" value="HSF_DNA-bd"/>
</dbReference>
<dbReference type="PANTHER" id="PTHR10015">
    <property type="entry name" value="HEAT SHOCK TRANSCRIPTION FACTOR"/>
    <property type="match status" value="1"/>
</dbReference>
<gene>
    <name evidence="15" type="ORF">ACJIZ3_017561</name>
</gene>
<dbReference type="GO" id="GO:0003677">
    <property type="term" value="F:DNA binding"/>
    <property type="evidence" value="ECO:0007669"/>
    <property type="project" value="UniProtKB-KW"/>
</dbReference>
<dbReference type="EMBL" id="JBJXBP010000005">
    <property type="protein sequence ID" value="KAL3828759.1"/>
    <property type="molecule type" value="Genomic_DNA"/>
</dbReference>
<dbReference type="Gene3D" id="1.10.10.10">
    <property type="entry name" value="Winged helix-like DNA-binding domain superfamily/Winged helix DNA-binding domain"/>
    <property type="match status" value="1"/>
</dbReference>
<sequence length="374" mass="42809">MANTNGPQPIEGLNEIGPPPFLSKTYDLVDDPNTDDVVCWSRGNNSFIVRDPQNFATNLLPRYFKHNNFSSFVRQLNTYGFRKIDPDKWEFANEGFLRGRKHLLKNIRRKKNSSSNSQSSNQATFESCVEVGRFGLDAEIDSLRRDKQVLMMELVKLRQQQQNTKSYLKAMEQRLKGTELKQQQAMSFMAKAIQNPNILQQIVQQKDRRKEIEEAICKKRRKKIDDGSVDVEELGQDRERNSFMIDPHVGVQELGELKGGGNAYIDNLGFGDENIYVKLEPQEYGEMSGFDDFELEKLDMSMQEPLIMNNNNNNNMEGQILGRENLFDEFWGDLIINEGIGDDISTFGNIDREVGEEGVDILAKQLGFLGSCPR</sequence>
<evidence type="ECO:0000313" key="15">
    <source>
        <dbReference type="EMBL" id="KAL3828759.1"/>
    </source>
</evidence>
<keyword evidence="13" id="KW-0175">Coiled coil</keyword>
<evidence type="ECO:0000256" key="4">
    <source>
        <dbReference type="ARBA" id="ARBA00023015"/>
    </source>
</evidence>
<proteinExistence type="inferred from homology"/>
<dbReference type="PROSITE" id="PS00434">
    <property type="entry name" value="HSF_DOMAIN"/>
    <property type="match status" value="1"/>
</dbReference>
<reference evidence="15 16" key="1">
    <citation type="submission" date="2024-12" db="EMBL/GenBank/DDBJ databases">
        <title>The unique morphological basis and parallel evolutionary history of personate flowers in Penstemon.</title>
        <authorList>
            <person name="Depatie T.H."/>
            <person name="Wessinger C.A."/>
        </authorList>
    </citation>
    <scope>NUCLEOTIDE SEQUENCE [LARGE SCALE GENOMIC DNA]</scope>
    <source>
        <strain evidence="15">WTNN_2</strain>
        <tissue evidence="15">Leaf</tissue>
    </source>
</reference>
<protein>
    <recommendedName>
        <fullName evidence="11">Heat stress transcription factor</fullName>
    </recommendedName>
</protein>
<evidence type="ECO:0000256" key="9">
    <source>
        <dbReference type="ARBA" id="ARBA00023242"/>
    </source>
</evidence>
<evidence type="ECO:0000256" key="6">
    <source>
        <dbReference type="ARBA" id="ARBA00023125"/>
    </source>
</evidence>
<evidence type="ECO:0000256" key="8">
    <source>
        <dbReference type="ARBA" id="ARBA00023163"/>
    </source>
</evidence>
<evidence type="ECO:0000256" key="11">
    <source>
        <dbReference type="ARBA" id="ARBA00081483"/>
    </source>
</evidence>
<evidence type="ECO:0000259" key="14">
    <source>
        <dbReference type="PROSITE" id="PS00434"/>
    </source>
</evidence>
<evidence type="ECO:0000256" key="2">
    <source>
        <dbReference type="ARBA" id="ARBA00006403"/>
    </source>
</evidence>
<keyword evidence="16" id="KW-1185">Reference proteome</keyword>
<keyword evidence="9" id="KW-0539">Nucleus</keyword>
<evidence type="ECO:0000256" key="10">
    <source>
        <dbReference type="ARBA" id="ARBA00055747"/>
    </source>
</evidence>
<keyword evidence="4" id="KW-0805">Transcription regulation</keyword>
<comment type="function">
    <text evidence="10">DNA-binding protein that specifically binds heat shock promoter elements (HSE) and activates transcription.</text>
</comment>
<evidence type="ECO:0000256" key="12">
    <source>
        <dbReference type="RuleBase" id="RU004020"/>
    </source>
</evidence>
<dbReference type="Proteomes" id="UP001634393">
    <property type="component" value="Unassembled WGS sequence"/>
</dbReference>
<evidence type="ECO:0000256" key="3">
    <source>
        <dbReference type="ARBA" id="ARBA00022553"/>
    </source>
</evidence>
<keyword evidence="5" id="KW-0346">Stress response</keyword>
<keyword evidence="3" id="KW-0597">Phosphoprotein</keyword>
<dbReference type="InterPro" id="IPR036390">
    <property type="entry name" value="WH_DNA-bd_sf"/>
</dbReference>
<evidence type="ECO:0000256" key="5">
    <source>
        <dbReference type="ARBA" id="ARBA00023016"/>
    </source>
</evidence>
<dbReference type="PANTHER" id="PTHR10015:SF334">
    <property type="entry name" value="HEAT STRESS TRANSCRIPTION FACTOR A-6B"/>
    <property type="match status" value="1"/>
</dbReference>
<accession>A0ABD3SVY0</accession>
<evidence type="ECO:0000256" key="7">
    <source>
        <dbReference type="ARBA" id="ARBA00023159"/>
    </source>
</evidence>
<dbReference type="AlphaFoldDB" id="A0ABD3SVY0"/>
<dbReference type="SMART" id="SM00415">
    <property type="entry name" value="HSF"/>
    <property type="match status" value="1"/>
</dbReference>
<evidence type="ECO:0000313" key="16">
    <source>
        <dbReference type="Proteomes" id="UP001634393"/>
    </source>
</evidence>
<comment type="subcellular location">
    <subcellularLocation>
        <location evidence="1">Nucleus</location>
    </subcellularLocation>
</comment>
<evidence type="ECO:0000256" key="1">
    <source>
        <dbReference type="ARBA" id="ARBA00004123"/>
    </source>
</evidence>
<dbReference type="PRINTS" id="PR00056">
    <property type="entry name" value="HSFDOMAIN"/>
</dbReference>
<dbReference type="FunFam" id="1.10.10.10:FF:000057">
    <property type="entry name" value="Heat shock transcription factor 1"/>
    <property type="match status" value="1"/>
</dbReference>
<organism evidence="15 16">
    <name type="scientific">Penstemon smallii</name>
    <dbReference type="NCBI Taxonomy" id="265156"/>
    <lineage>
        <taxon>Eukaryota</taxon>
        <taxon>Viridiplantae</taxon>
        <taxon>Streptophyta</taxon>
        <taxon>Embryophyta</taxon>
        <taxon>Tracheophyta</taxon>
        <taxon>Spermatophyta</taxon>
        <taxon>Magnoliopsida</taxon>
        <taxon>eudicotyledons</taxon>
        <taxon>Gunneridae</taxon>
        <taxon>Pentapetalae</taxon>
        <taxon>asterids</taxon>
        <taxon>lamiids</taxon>
        <taxon>Lamiales</taxon>
        <taxon>Plantaginaceae</taxon>
        <taxon>Cheloneae</taxon>
        <taxon>Penstemon</taxon>
    </lineage>
</organism>
<comment type="caution">
    <text evidence="15">The sequence shown here is derived from an EMBL/GenBank/DDBJ whole genome shotgun (WGS) entry which is preliminary data.</text>
</comment>
<name>A0ABD3SVY0_9LAMI</name>
<keyword evidence="7" id="KW-0010">Activator</keyword>
<dbReference type="GO" id="GO:0005634">
    <property type="term" value="C:nucleus"/>
    <property type="evidence" value="ECO:0007669"/>
    <property type="project" value="UniProtKB-SubCell"/>
</dbReference>
<keyword evidence="6" id="KW-0238">DNA-binding</keyword>
<dbReference type="SUPFAM" id="SSF46785">
    <property type="entry name" value="Winged helix' DNA-binding domain"/>
    <property type="match status" value="1"/>
</dbReference>
<comment type="similarity">
    <text evidence="2 12">Belongs to the HSF family.</text>
</comment>
<feature type="domain" description="HSF-type DNA-binding" evidence="14">
    <location>
        <begin position="60"/>
        <end position="84"/>
    </location>
</feature>
<dbReference type="InterPro" id="IPR036388">
    <property type="entry name" value="WH-like_DNA-bd_sf"/>
</dbReference>
<evidence type="ECO:0000256" key="13">
    <source>
        <dbReference type="SAM" id="Coils"/>
    </source>
</evidence>